<dbReference type="Ensembl" id="ENSMZET00005031674.1">
    <property type="protein sequence ID" value="ENSMZEP00005030709.1"/>
    <property type="gene ID" value="ENSMZEG00005022866.1"/>
</dbReference>
<dbReference type="InterPro" id="IPR005225">
    <property type="entry name" value="Small_GTP-bd"/>
</dbReference>
<dbReference type="Gene3D" id="3.40.50.300">
    <property type="entry name" value="P-loop containing nucleotide triphosphate hydrolases"/>
    <property type="match status" value="1"/>
</dbReference>
<dbReference type="InterPro" id="IPR020849">
    <property type="entry name" value="Small_GTPase_Ras-type"/>
</dbReference>
<dbReference type="SMART" id="SM00175">
    <property type="entry name" value="RAB"/>
    <property type="match status" value="1"/>
</dbReference>
<dbReference type="FunFam" id="3.40.50.300:FF:001990">
    <property type="entry name" value="Ras family, other"/>
    <property type="match status" value="1"/>
</dbReference>
<protein>
    <submittedName>
        <fullName evidence="5">RAS related</fullName>
    </submittedName>
</protein>
<dbReference type="STRING" id="106582.ENSMZEP00005030709"/>
<evidence type="ECO:0000313" key="5">
    <source>
        <dbReference type="Ensembl" id="ENSMZEP00005030709.1"/>
    </source>
</evidence>
<dbReference type="PRINTS" id="PR00449">
    <property type="entry name" value="RASTRNSFRMNG"/>
</dbReference>
<name>A0A3P9D8L5_9CICH</name>
<dbReference type="SMART" id="SM00174">
    <property type="entry name" value="RHO"/>
    <property type="match status" value="1"/>
</dbReference>
<comment type="subcellular location">
    <subcellularLocation>
        <location evidence="1">Cell membrane</location>
    </subcellularLocation>
</comment>
<dbReference type="SMART" id="SM00176">
    <property type="entry name" value="RAN"/>
    <property type="match status" value="1"/>
</dbReference>
<evidence type="ECO:0000256" key="1">
    <source>
        <dbReference type="ARBA" id="ARBA00004236"/>
    </source>
</evidence>
<keyword evidence="2" id="KW-1003">Cell membrane</keyword>
<organism evidence="5 6">
    <name type="scientific">Maylandia zebra</name>
    <name type="common">zebra mbuna</name>
    <dbReference type="NCBI Taxonomy" id="106582"/>
    <lineage>
        <taxon>Eukaryota</taxon>
        <taxon>Metazoa</taxon>
        <taxon>Chordata</taxon>
        <taxon>Craniata</taxon>
        <taxon>Vertebrata</taxon>
        <taxon>Euteleostomi</taxon>
        <taxon>Actinopterygii</taxon>
        <taxon>Neopterygii</taxon>
        <taxon>Teleostei</taxon>
        <taxon>Neoteleostei</taxon>
        <taxon>Acanthomorphata</taxon>
        <taxon>Ovalentaria</taxon>
        <taxon>Cichlomorphae</taxon>
        <taxon>Cichliformes</taxon>
        <taxon>Cichlidae</taxon>
        <taxon>African cichlids</taxon>
        <taxon>Pseudocrenilabrinae</taxon>
        <taxon>Haplochromini</taxon>
        <taxon>Maylandia</taxon>
        <taxon>Maylandia zebra complex</taxon>
    </lineage>
</organism>
<dbReference type="GeneTree" id="ENSGT00940000160972"/>
<dbReference type="Proteomes" id="UP000265160">
    <property type="component" value="LG4"/>
</dbReference>
<reference evidence="5 6" key="1">
    <citation type="journal article" date="2014" name="Nature">
        <title>The genomic substrate for adaptive radiation in African cichlid fish.</title>
        <authorList>
            <person name="Brawand D."/>
            <person name="Wagner C.E."/>
            <person name="Li Y.I."/>
            <person name="Malinsky M."/>
            <person name="Keller I."/>
            <person name="Fan S."/>
            <person name="Simakov O."/>
            <person name="Ng A.Y."/>
            <person name="Lim Z.W."/>
            <person name="Bezault E."/>
            <person name="Turner-Maier J."/>
            <person name="Johnson J."/>
            <person name="Alcazar R."/>
            <person name="Noh H.J."/>
            <person name="Russell P."/>
            <person name="Aken B."/>
            <person name="Alfoldi J."/>
            <person name="Amemiya C."/>
            <person name="Azzouzi N."/>
            <person name="Baroiller J.F."/>
            <person name="Barloy-Hubler F."/>
            <person name="Berlin A."/>
            <person name="Bloomquist R."/>
            <person name="Carleton K.L."/>
            <person name="Conte M.A."/>
            <person name="D'Cotta H."/>
            <person name="Eshel O."/>
            <person name="Gaffney L."/>
            <person name="Galibert F."/>
            <person name="Gante H.F."/>
            <person name="Gnerre S."/>
            <person name="Greuter L."/>
            <person name="Guyon R."/>
            <person name="Haddad N.S."/>
            <person name="Haerty W."/>
            <person name="Harris R.M."/>
            <person name="Hofmann H.A."/>
            <person name="Hourlier T."/>
            <person name="Hulata G."/>
            <person name="Jaffe D.B."/>
            <person name="Lara M."/>
            <person name="Lee A.P."/>
            <person name="MacCallum I."/>
            <person name="Mwaiko S."/>
            <person name="Nikaido M."/>
            <person name="Nishihara H."/>
            <person name="Ozouf-Costaz C."/>
            <person name="Penman D.J."/>
            <person name="Przybylski D."/>
            <person name="Rakotomanga M."/>
            <person name="Renn S.C.P."/>
            <person name="Ribeiro F.J."/>
            <person name="Ron M."/>
            <person name="Salzburger W."/>
            <person name="Sanchez-Pulido L."/>
            <person name="Santos M.E."/>
            <person name="Searle S."/>
            <person name="Sharpe T."/>
            <person name="Swofford R."/>
            <person name="Tan F.J."/>
            <person name="Williams L."/>
            <person name="Young S."/>
            <person name="Yin S."/>
            <person name="Okada N."/>
            <person name="Kocher T.D."/>
            <person name="Miska E.A."/>
            <person name="Lander E.S."/>
            <person name="Venkatesh B."/>
            <person name="Fernald R.D."/>
            <person name="Meyer A."/>
            <person name="Ponting C.P."/>
            <person name="Streelman J.T."/>
            <person name="Lindblad-Toh K."/>
            <person name="Seehausen O."/>
            <person name="Di Palma F."/>
        </authorList>
    </citation>
    <scope>NUCLEOTIDE SEQUENCE</scope>
</reference>
<dbReference type="AlphaFoldDB" id="A0A3P9D8L5"/>
<dbReference type="GO" id="GO:0005886">
    <property type="term" value="C:plasma membrane"/>
    <property type="evidence" value="ECO:0007669"/>
    <property type="project" value="UniProtKB-SubCell"/>
</dbReference>
<keyword evidence="4" id="KW-0342">GTP-binding</keyword>
<dbReference type="GO" id="GO:0005525">
    <property type="term" value="F:GTP binding"/>
    <property type="evidence" value="ECO:0007669"/>
    <property type="project" value="UniProtKB-KW"/>
</dbReference>
<evidence type="ECO:0000313" key="6">
    <source>
        <dbReference type="Proteomes" id="UP000265160"/>
    </source>
</evidence>
<dbReference type="GO" id="GO:0045199">
    <property type="term" value="P:maintenance of epithelial cell apical/basal polarity"/>
    <property type="evidence" value="ECO:0007669"/>
    <property type="project" value="Ensembl"/>
</dbReference>
<dbReference type="SUPFAM" id="SSF52540">
    <property type="entry name" value="P-loop containing nucleoside triphosphate hydrolases"/>
    <property type="match status" value="1"/>
</dbReference>
<evidence type="ECO:0000256" key="2">
    <source>
        <dbReference type="ARBA" id="ARBA00022475"/>
    </source>
</evidence>
<dbReference type="Pfam" id="PF00071">
    <property type="entry name" value="Ras"/>
    <property type="match status" value="1"/>
</dbReference>
<dbReference type="PROSITE" id="PS51419">
    <property type="entry name" value="RAB"/>
    <property type="match status" value="1"/>
</dbReference>
<keyword evidence="2" id="KW-0472">Membrane</keyword>
<dbReference type="PROSITE" id="PS51421">
    <property type="entry name" value="RAS"/>
    <property type="match status" value="1"/>
</dbReference>
<keyword evidence="3" id="KW-0547">Nucleotide-binding</keyword>
<dbReference type="InterPro" id="IPR001806">
    <property type="entry name" value="Small_GTPase"/>
</dbReference>
<keyword evidence="6" id="KW-1185">Reference proteome</keyword>
<evidence type="ECO:0000256" key="4">
    <source>
        <dbReference type="ARBA" id="ARBA00023134"/>
    </source>
</evidence>
<dbReference type="PANTHER" id="PTHR24070">
    <property type="entry name" value="RAS, DI-RAS, AND RHEB FAMILY MEMBERS OF SMALL GTPASE SUPERFAMILY"/>
    <property type="match status" value="1"/>
</dbReference>
<dbReference type="GO" id="GO:0007219">
    <property type="term" value="P:Notch signaling pathway"/>
    <property type="evidence" value="ECO:0007669"/>
    <property type="project" value="Ensembl"/>
</dbReference>
<proteinExistence type="predicted"/>
<accession>A0A3P9D8L5</accession>
<evidence type="ECO:0000256" key="3">
    <source>
        <dbReference type="ARBA" id="ARBA00022741"/>
    </source>
</evidence>
<dbReference type="SMART" id="SM00173">
    <property type="entry name" value="RAS"/>
    <property type="match status" value="1"/>
</dbReference>
<reference evidence="5" key="2">
    <citation type="submission" date="2025-08" db="UniProtKB">
        <authorList>
            <consortium name="Ensembl"/>
        </authorList>
    </citation>
    <scope>IDENTIFICATION</scope>
</reference>
<reference evidence="5" key="3">
    <citation type="submission" date="2025-09" db="UniProtKB">
        <authorList>
            <consortium name="Ensembl"/>
        </authorList>
    </citation>
    <scope>IDENTIFICATION</scope>
</reference>
<sequence>MSGDEERFKLVVVGGGGVGKSALTIQFIQSYFVSDYDPTIEDSYTKICTVDGKETRLDILDTAGQEEFGAMREQYMRSGEGFLLVFALNDRGSYHEVQKFHTQILRVKDRDDFPMVLVGNKADLEQQRVTVSGDGEPSSNSSHREGEKSWLSLCHPLSTIITNTKASFLCRKVFLCVHMSVYVRKREGGSVSFQMITFALLLKATFNLV</sequence>
<dbReference type="InterPro" id="IPR027417">
    <property type="entry name" value="P-loop_NTPase"/>
</dbReference>
<dbReference type="NCBIfam" id="TIGR00231">
    <property type="entry name" value="small_GTP"/>
    <property type="match status" value="1"/>
</dbReference>
<dbReference type="GO" id="GO:0003924">
    <property type="term" value="F:GTPase activity"/>
    <property type="evidence" value="ECO:0007669"/>
    <property type="project" value="InterPro"/>
</dbReference>